<reference evidence="1" key="1">
    <citation type="journal article" date="2019" name="bioRxiv">
        <title>The Genome of the Zebra Mussel, Dreissena polymorpha: A Resource for Invasive Species Research.</title>
        <authorList>
            <person name="McCartney M.A."/>
            <person name="Auch B."/>
            <person name="Kono T."/>
            <person name="Mallez S."/>
            <person name="Zhang Y."/>
            <person name="Obille A."/>
            <person name="Becker A."/>
            <person name="Abrahante J.E."/>
            <person name="Garbe J."/>
            <person name="Badalamenti J.P."/>
            <person name="Herman A."/>
            <person name="Mangelson H."/>
            <person name="Liachko I."/>
            <person name="Sullivan S."/>
            <person name="Sone E.D."/>
            <person name="Koren S."/>
            <person name="Silverstein K.A.T."/>
            <person name="Beckman K.B."/>
            <person name="Gohl D.M."/>
        </authorList>
    </citation>
    <scope>NUCLEOTIDE SEQUENCE</scope>
    <source>
        <strain evidence="1">Duluth1</strain>
        <tissue evidence="1">Whole animal</tissue>
    </source>
</reference>
<evidence type="ECO:0000313" key="1">
    <source>
        <dbReference type="EMBL" id="KAH3795656.1"/>
    </source>
</evidence>
<dbReference type="Proteomes" id="UP000828390">
    <property type="component" value="Unassembled WGS sequence"/>
</dbReference>
<accession>A0A9D4FFG2</accession>
<dbReference type="AlphaFoldDB" id="A0A9D4FFG2"/>
<organism evidence="1 2">
    <name type="scientific">Dreissena polymorpha</name>
    <name type="common">Zebra mussel</name>
    <name type="synonym">Mytilus polymorpha</name>
    <dbReference type="NCBI Taxonomy" id="45954"/>
    <lineage>
        <taxon>Eukaryota</taxon>
        <taxon>Metazoa</taxon>
        <taxon>Spiralia</taxon>
        <taxon>Lophotrochozoa</taxon>
        <taxon>Mollusca</taxon>
        <taxon>Bivalvia</taxon>
        <taxon>Autobranchia</taxon>
        <taxon>Heteroconchia</taxon>
        <taxon>Euheterodonta</taxon>
        <taxon>Imparidentia</taxon>
        <taxon>Neoheterodontei</taxon>
        <taxon>Myida</taxon>
        <taxon>Dreissenoidea</taxon>
        <taxon>Dreissenidae</taxon>
        <taxon>Dreissena</taxon>
    </lineage>
</organism>
<keyword evidence="2" id="KW-1185">Reference proteome</keyword>
<name>A0A9D4FFG2_DREPO</name>
<comment type="caution">
    <text evidence="1">The sequence shown here is derived from an EMBL/GenBank/DDBJ whole genome shotgun (WGS) entry which is preliminary data.</text>
</comment>
<dbReference type="EMBL" id="JAIWYP010000007">
    <property type="protein sequence ID" value="KAH3795656.1"/>
    <property type="molecule type" value="Genomic_DNA"/>
</dbReference>
<sequence>MAPSSCFVRMASTPAGNFTNSGTFAAKVLLICAQTRLTVACDKPVLSPTVSWRSPLATYLR</sequence>
<evidence type="ECO:0000313" key="2">
    <source>
        <dbReference type="Proteomes" id="UP000828390"/>
    </source>
</evidence>
<protein>
    <submittedName>
        <fullName evidence="1">Uncharacterized protein</fullName>
    </submittedName>
</protein>
<reference evidence="1" key="2">
    <citation type="submission" date="2020-11" db="EMBL/GenBank/DDBJ databases">
        <authorList>
            <person name="McCartney M.A."/>
            <person name="Auch B."/>
            <person name="Kono T."/>
            <person name="Mallez S."/>
            <person name="Becker A."/>
            <person name="Gohl D.M."/>
            <person name="Silverstein K.A.T."/>
            <person name="Koren S."/>
            <person name="Bechman K.B."/>
            <person name="Herman A."/>
            <person name="Abrahante J.E."/>
            <person name="Garbe J."/>
        </authorList>
    </citation>
    <scope>NUCLEOTIDE SEQUENCE</scope>
    <source>
        <strain evidence="1">Duluth1</strain>
        <tissue evidence="1">Whole animal</tissue>
    </source>
</reference>
<gene>
    <name evidence="1" type="ORF">DPMN_149212</name>
</gene>
<proteinExistence type="predicted"/>